<evidence type="ECO:0008006" key="4">
    <source>
        <dbReference type="Google" id="ProtNLM"/>
    </source>
</evidence>
<reference evidence="2 3" key="1">
    <citation type="submission" date="2019-03" db="EMBL/GenBank/DDBJ databases">
        <authorList>
            <person name="Liu G."/>
        </authorList>
    </citation>
    <scope>NUCLEOTIDE SEQUENCE [LARGE SCALE GENOMIC DNA]</scope>
    <source>
        <strain evidence="2 3">DSM 19099</strain>
    </source>
</reference>
<gene>
    <name evidence="2" type="ORF">E2L03_13220</name>
</gene>
<dbReference type="EMBL" id="SNUX01000003">
    <property type="protein sequence ID" value="TES48089.1"/>
    <property type="molecule type" value="Genomic_DNA"/>
</dbReference>
<evidence type="ECO:0000256" key="1">
    <source>
        <dbReference type="SAM" id="Coils"/>
    </source>
</evidence>
<dbReference type="RefSeq" id="WP_134259372.1">
    <property type="nucleotide sequence ID" value="NZ_LDIM01000014.1"/>
</dbReference>
<keyword evidence="1" id="KW-0175">Coiled coil</keyword>
<sequence length="139" mass="16620">MKLVIEVNKLAKAHEFLHGLILVRKKSRERRRILTLIQERIERYNKERKELLEEHAEKDERGEAIIENENYRIKDYQALQEDLLEFEKEMPLAIEGTAYQGTLETLQTIFVDLEEKEFGGVESEIYDYLYDQLEKGDEE</sequence>
<protein>
    <recommendedName>
        <fullName evidence="4">DUF1617 family protein</fullName>
    </recommendedName>
</protein>
<name>A0A4Y7WIA4_9BACI</name>
<dbReference type="Proteomes" id="UP000298210">
    <property type="component" value="Unassembled WGS sequence"/>
</dbReference>
<dbReference type="AlphaFoldDB" id="A0A4Y7WIA4"/>
<accession>A0A4Y7WIA4</accession>
<feature type="coiled-coil region" evidence="1">
    <location>
        <begin position="34"/>
        <end position="61"/>
    </location>
</feature>
<evidence type="ECO:0000313" key="3">
    <source>
        <dbReference type="Proteomes" id="UP000298210"/>
    </source>
</evidence>
<organism evidence="2 3">
    <name type="scientific">Shouchella lehensis</name>
    <dbReference type="NCBI Taxonomy" id="300825"/>
    <lineage>
        <taxon>Bacteria</taxon>
        <taxon>Bacillati</taxon>
        <taxon>Bacillota</taxon>
        <taxon>Bacilli</taxon>
        <taxon>Bacillales</taxon>
        <taxon>Bacillaceae</taxon>
        <taxon>Shouchella</taxon>
    </lineage>
</organism>
<proteinExistence type="predicted"/>
<evidence type="ECO:0000313" key="2">
    <source>
        <dbReference type="EMBL" id="TES48089.1"/>
    </source>
</evidence>
<comment type="caution">
    <text evidence="2">The sequence shown here is derived from an EMBL/GenBank/DDBJ whole genome shotgun (WGS) entry which is preliminary data.</text>
</comment>